<dbReference type="FunFam" id="3.40.50.12780:FF:000011">
    <property type="entry name" value="Acetyl-coenzyme A synthetase 2-like, mitochondrial"/>
    <property type="match status" value="1"/>
</dbReference>
<organism evidence="5 6">
    <name type="scientific">Phaeodactylibacter xiamenensis</name>
    <dbReference type="NCBI Taxonomy" id="1524460"/>
    <lineage>
        <taxon>Bacteria</taxon>
        <taxon>Pseudomonadati</taxon>
        <taxon>Bacteroidota</taxon>
        <taxon>Saprospiria</taxon>
        <taxon>Saprospirales</taxon>
        <taxon>Haliscomenobacteraceae</taxon>
        <taxon>Phaeodactylibacter</taxon>
    </lineage>
</organism>
<dbReference type="SUPFAM" id="SSF56801">
    <property type="entry name" value="Acetyl-CoA synthetase-like"/>
    <property type="match status" value="1"/>
</dbReference>
<keyword evidence="6" id="KW-1185">Reference proteome</keyword>
<sequence length="627" mass="69179">MTYQEFYNNSMADPTAFWKAQADAIDWFEKPSDISFKDENSLYRWYKGGQLNTSHLALDYHVANGRGDQPAIFYDSPVTDTKETITYAQLLDRVARFAGVLKAQGVEKGDTVIIYMPMIPQTVVAMLACARLGAIHSVVFGGFAAHELAIRINDAKPKLILTASAGKEINRVIDYMKIVNPALDEAEHQVQGVIVYQRDILEAPLKEGRDFDWDVLLADAEPADCVPVESTDPLYILYTSGTTGKPKGIVRDNGGHAVAMKFSMKYIYGVEPGEVYWAASDVGWVVGHSYIVYAPLIHGCTTVLYEGKPVRTPDAGAFWRVLEEYGVSVFFTAPTAFRAIKKEDSEAKLKAQYDTSKLRYLFLAGERCDVSTLEWCQDVLQVPVIDHWWQTESGWPMLANMAGVELLPVKPGSAGKPVCGYDLKVVGPDGEPVPPNTEGAVVIRLPLAPGTLPNLWQDTARFIDSYLSPYPGYYFTGDGGYIDEDGYVFITGRIDDIINVAGHRLSTAEMEEVVAAHPLVAECAVIGVHDDLKGQIPVGFVVLKAGADIADAELEHELIKMVRDQVGPVASFKKATVVQRLPKTRSGKILRRIMRHIVDGKPYNPPSTIEDMSVLPELEAQVREAQV</sequence>
<dbReference type="Gene3D" id="3.30.300.30">
    <property type="match status" value="1"/>
</dbReference>
<dbReference type="Gene3D" id="3.40.50.12780">
    <property type="entry name" value="N-terminal domain of ligase-like"/>
    <property type="match status" value="1"/>
</dbReference>
<feature type="domain" description="AMP-binding enzyme C-terminal" evidence="3">
    <location>
        <begin position="509"/>
        <end position="588"/>
    </location>
</feature>
<evidence type="ECO:0000259" key="3">
    <source>
        <dbReference type="Pfam" id="PF13193"/>
    </source>
</evidence>
<dbReference type="FunFam" id="3.30.300.30:FF:000017">
    <property type="entry name" value="Acyl-CoA synthetase short-chain family member 3"/>
    <property type="match status" value="1"/>
</dbReference>
<keyword evidence="5" id="KW-0436">Ligase</keyword>
<evidence type="ECO:0000313" key="6">
    <source>
        <dbReference type="Proteomes" id="UP000029736"/>
    </source>
</evidence>
<evidence type="ECO:0000259" key="4">
    <source>
        <dbReference type="Pfam" id="PF16177"/>
    </source>
</evidence>
<evidence type="ECO:0000256" key="1">
    <source>
        <dbReference type="ARBA" id="ARBA00006432"/>
    </source>
</evidence>
<evidence type="ECO:0000313" key="5">
    <source>
        <dbReference type="EMBL" id="KGE89683.1"/>
    </source>
</evidence>
<dbReference type="NCBIfam" id="NF001208">
    <property type="entry name" value="PRK00174.1"/>
    <property type="match status" value="1"/>
</dbReference>
<dbReference type="Pfam" id="PF13193">
    <property type="entry name" value="AMP-binding_C"/>
    <property type="match status" value="1"/>
</dbReference>
<dbReference type="Proteomes" id="UP000029736">
    <property type="component" value="Unassembled WGS sequence"/>
</dbReference>
<reference evidence="5 6" key="1">
    <citation type="journal article" date="2014" name="Int. J. Syst. Evol. Microbiol.">
        <title>Phaeodactylibacter xiamenensis gen. nov., sp. nov., a member of the family Saprospiraceae isolated from the marine alga Phaeodactylum tricornutum.</title>
        <authorList>
            <person name="Chen Z.Jr."/>
            <person name="Lei X."/>
            <person name="Lai Q."/>
            <person name="Li Y."/>
            <person name="Zhang B."/>
            <person name="Zhang J."/>
            <person name="Zhang H."/>
            <person name="Yang L."/>
            <person name="Zheng W."/>
            <person name="Tian Y."/>
            <person name="Yu Z."/>
            <person name="Xu H.Jr."/>
            <person name="Zheng T."/>
        </authorList>
    </citation>
    <scope>NUCLEOTIDE SEQUENCE [LARGE SCALE GENOMIC DNA]</scope>
    <source>
        <strain evidence="5 6">KD52</strain>
    </source>
</reference>
<proteinExistence type="inferred from homology"/>
<protein>
    <submittedName>
        <fullName evidence="5">Propionyl-CoA synthetase</fullName>
        <ecNumber evidence="5">6.2.1.17</ecNumber>
    </submittedName>
</protein>
<dbReference type="PROSITE" id="PS00455">
    <property type="entry name" value="AMP_BINDING"/>
    <property type="match status" value="1"/>
</dbReference>
<dbReference type="EC" id="6.2.1.17" evidence="5"/>
<comment type="similarity">
    <text evidence="1">Belongs to the ATP-dependent AMP-binding enzyme family.</text>
</comment>
<dbReference type="InterPro" id="IPR045851">
    <property type="entry name" value="AMP-bd_C_sf"/>
</dbReference>
<dbReference type="EMBL" id="JPOS01000003">
    <property type="protein sequence ID" value="KGE89683.1"/>
    <property type="molecule type" value="Genomic_DNA"/>
</dbReference>
<dbReference type="STRING" id="1524460.IX84_01215"/>
<dbReference type="PANTHER" id="PTHR43347:SF3">
    <property type="entry name" value="ACYL-COA SYNTHETASE SHORT-CHAIN FAMILY MEMBER 3, MITOCHONDRIAL"/>
    <property type="match status" value="1"/>
</dbReference>
<gene>
    <name evidence="5" type="primary">prpE</name>
    <name evidence="5" type="ORF">IX84_01215</name>
</gene>
<dbReference type="InterPro" id="IPR032387">
    <property type="entry name" value="ACAS_N"/>
</dbReference>
<dbReference type="CDD" id="cd05967">
    <property type="entry name" value="PrpE"/>
    <property type="match status" value="1"/>
</dbReference>
<dbReference type="OrthoDB" id="9778383at2"/>
<dbReference type="Pfam" id="PF16177">
    <property type="entry name" value="ACAS_N"/>
    <property type="match status" value="1"/>
</dbReference>
<dbReference type="GO" id="GO:0070013">
    <property type="term" value="C:intracellular organelle lumen"/>
    <property type="evidence" value="ECO:0007669"/>
    <property type="project" value="UniProtKB-ARBA"/>
</dbReference>
<dbReference type="RefSeq" id="WP_044215849.1">
    <property type="nucleotide sequence ID" value="NZ_JBKAGJ010000005.1"/>
</dbReference>
<evidence type="ECO:0000259" key="2">
    <source>
        <dbReference type="Pfam" id="PF00501"/>
    </source>
</evidence>
<dbReference type="AlphaFoldDB" id="A0A098SDH0"/>
<dbReference type="InterPro" id="IPR000873">
    <property type="entry name" value="AMP-dep_synth/lig_dom"/>
</dbReference>
<comment type="caution">
    <text evidence="5">The sequence shown here is derived from an EMBL/GenBank/DDBJ whole genome shotgun (WGS) entry which is preliminary data.</text>
</comment>
<dbReference type="InterPro" id="IPR025110">
    <property type="entry name" value="AMP-bd_C"/>
</dbReference>
<name>A0A098SDH0_9BACT</name>
<feature type="domain" description="AMP-dependent synthetase/ligase" evidence="2">
    <location>
        <begin position="62"/>
        <end position="446"/>
    </location>
</feature>
<dbReference type="GO" id="GO:0050218">
    <property type="term" value="F:propionate-CoA ligase activity"/>
    <property type="evidence" value="ECO:0007669"/>
    <property type="project" value="UniProtKB-EC"/>
</dbReference>
<feature type="domain" description="Acetyl-coenzyme A synthetase N-terminal" evidence="4">
    <location>
        <begin position="3"/>
        <end position="56"/>
    </location>
</feature>
<accession>A0A098SDH0</accession>
<dbReference type="Pfam" id="PF00501">
    <property type="entry name" value="AMP-binding"/>
    <property type="match status" value="1"/>
</dbReference>
<dbReference type="PANTHER" id="PTHR43347">
    <property type="entry name" value="ACYL-COA SYNTHETASE"/>
    <property type="match status" value="1"/>
</dbReference>
<dbReference type="InterPro" id="IPR042099">
    <property type="entry name" value="ANL_N_sf"/>
</dbReference>
<dbReference type="InterPro" id="IPR020845">
    <property type="entry name" value="AMP-binding_CS"/>
</dbReference>